<sequence>MVVTIQIRPGKMAGAFRLYSSATGGANDTLSTTFANLDASLSATFSALITKREDTRSAIAGNWGRLSTFAELVSSATLVWPGDTSKVRAAAARQFEISVWQSIANAGC</sequence>
<accession>A0A6J4JEG8</accession>
<protein>
    <submittedName>
        <fullName evidence="1">Uncharacterized protein</fullName>
    </submittedName>
</protein>
<dbReference type="AlphaFoldDB" id="A0A6J4JEG8"/>
<proteinExistence type="predicted"/>
<name>A0A6J4JEG8_9CHLR</name>
<organism evidence="1">
    <name type="scientific">uncultured Chloroflexia bacterium</name>
    <dbReference type="NCBI Taxonomy" id="1672391"/>
    <lineage>
        <taxon>Bacteria</taxon>
        <taxon>Bacillati</taxon>
        <taxon>Chloroflexota</taxon>
        <taxon>Chloroflexia</taxon>
        <taxon>environmental samples</taxon>
    </lineage>
</organism>
<gene>
    <name evidence="1" type="ORF">AVDCRST_MAG93-3021</name>
</gene>
<reference evidence="1" key="1">
    <citation type="submission" date="2020-02" db="EMBL/GenBank/DDBJ databases">
        <authorList>
            <person name="Meier V. D."/>
        </authorList>
    </citation>
    <scope>NUCLEOTIDE SEQUENCE</scope>
    <source>
        <strain evidence="1">AVDCRST_MAG93</strain>
    </source>
</reference>
<dbReference type="EMBL" id="CADCTR010001034">
    <property type="protein sequence ID" value="CAA9278324.1"/>
    <property type="molecule type" value="Genomic_DNA"/>
</dbReference>
<evidence type="ECO:0000313" key="1">
    <source>
        <dbReference type="EMBL" id="CAA9278324.1"/>
    </source>
</evidence>